<dbReference type="PANTHER" id="PTHR23135">
    <property type="entry name" value="MUR LIGASE FAMILY MEMBER"/>
    <property type="match status" value="1"/>
</dbReference>
<feature type="domain" description="Mur ligase central" evidence="1">
    <location>
        <begin position="58"/>
        <end position="184"/>
    </location>
</feature>
<gene>
    <name evidence="3" type="ORF">COV24_02470</name>
</gene>
<sequence>MKIILYIISYFFIFIKILKVNLLQWGDGDTFAGYILEKTQIDFLSLFFKSVNSNYIFVTGTNGKTSTVSLINHILKSQNYSVLSNSTGSNLKRGILSAFINNLPKFYSKNPDFCVLEVDEASVPLILKSFPKNKIFSLMVLNLSRDQLDRYGEIDTLVVEINKSLKFFKNYNLILNKGPFFKHFVANPILVKKHILNNNLQNILKIKQYSHLSTNLDFILTLFDILNIKINLSSLSEFSFVAGRGSLYKKNNVSYEIHLTKNPVSFDNNLLYLSGKEYENILIFVNDNIPDGRDVSWFYDINYSYLKKILKNKSVYLAGTRSYDFYNFLNILNIESFNLFNLDNSFDFFKKTGAKKIFVLSNYSATMEIVKCLK</sequence>
<dbReference type="Proteomes" id="UP000230214">
    <property type="component" value="Unassembled WGS sequence"/>
</dbReference>
<dbReference type="PANTHER" id="PTHR23135:SF7">
    <property type="entry name" value="LIPID II ISOGLUTAMINYL SYNTHASE (GLUTAMINE-HYDROLYZING) SUBUNIT MURT"/>
    <property type="match status" value="1"/>
</dbReference>
<dbReference type="Pfam" id="PF08245">
    <property type="entry name" value="Mur_ligase_M"/>
    <property type="match status" value="1"/>
</dbReference>
<protein>
    <recommendedName>
        <fullName evidence="5">Mur ligase central domain-containing protein</fullName>
    </recommendedName>
</protein>
<dbReference type="EMBL" id="PCXU01000022">
    <property type="protein sequence ID" value="PIR43487.1"/>
    <property type="molecule type" value="Genomic_DNA"/>
</dbReference>
<feature type="domain" description="Lipid II isoglutaminyl synthase (glutamine-hydrolyzing) subunit MurT C-terminal" evidence="2">
    <location>
        <begin position="259"/>
        <end position="365"/>
    </location>
</feature>
<dbReference type="InterPro" id="IPR013221">
    <property type="entry name" value="Mur_ligase_cen"/>
</dbReference>
<comment type="caution">
    <text evidence="3">The sequence shown here is derived from an EMBL/GenBank/DDBJ whole genome shotgun (WGS) entry which is preliminary data.</text>
</comment>
<evidence type="ECO:0000313" key="3">
    <source>
        <dbReference type="EMBL" id="PIR43487.1"/>
    </source>
</evidence>
<proteinExistence type="predicted"/>
<dbReference type="GO" id="GO:0016881">
    <property type="term" value="F:acid-amino acid ligase activity"/>
    <property type="evidence" value="ECO:0007669"/>
    <property type="project" value="InterPro"/>
</dbReference>
<accession>A0A2H0RAI3</accession>
<organism evidence="3 4">
    <name type="scientific">candidate division WWE3 bacterium CG10_big_fil_rev_8_21_14_0_10_32_10</name>
    <dbReference type="NCBI Taxonomy" id="1975090"/>
    <lineage>
        <taxon>Bacteria</taxon>
        <taxon>Katanobacteria</taxon>
    </lineage>
</organism>
<reference evidence="3 4" key="1">
    <citation type="submission" date="2017-09" db="EMBL/GenBank/DDBJ databases">
        <title>Depth-based differentiation of microbial function through sediment-hosted aquifers and enrichment of novel symbionts in the deep terrestrial subsurface.</title>
        <authorList>
            <person name="Probst A.J."/>
            <person name="Ladd B."/>
            <person name="Jarett J.K."/>
            <person name="Geller-Mcgrath D.E."/>
            <person name="Sieber C.M."/>
            <person name="Emerson J.B."/>
            <person name="Anantharaman K."/>
            <person name="Thomas B.C."/>
            <person name="Malmstrom R."/>
            <person name="Stieglmeier M."/>
            <person name="Klingl A."/>
            <person name="Woyke T."/>
            <person name="Ryan C.M."/>
            <person name="Banfield J.F."/>
        </authorList>
    </citation>
    <scope>NUCLEOTIDE SEQUENCE [LARGE SCALE GENOMIC DNA]</scope>
    <source>
        <strain evidence="3">CG10_big_fil_rev_8_21_14_0_10_32_10</strain>
    </source>
</reference>
<name>A0A2H0RAI3_UNCKA</name>
<dbReference type="SUPFAM" id="SSF53623">
    <property type="entry name" value="MurD-like peptide ligases, catalytic domain"/>
    <property type="match status" value="1"/>
</dbReference>
<evidence type="ECO:0000259" key="2">
    <source>
        <dbReference type="Pfam" id="PF08353"/>
    </source>
</evidence>
<dbReference type="GO" id="GO:0005524">
    <property type="term" value="F:ATP binding"/>
    <property type="evidence" value="ECO:0007669"/>
    <property type="project" value="InterPro"/>
</dbReference>
<dbReference type="Pfam" id="PF08353">
    <property type="entry name" value="MurT_C"/>
    <property type="match status" value="1"/>
</dbReference>
<evidence type="ECO:0008006" key="5">
    <source>
        <dbReference type="Google" id="ProtNLM"/>
    </source>
</evidence>
<dbReference type="InterPro" id="IPR036565">
    <property type="entry name" value="Mur-like_cat_sf"/>
</dbReference>
<dbReference type="Gene3D" id="3.40.1190.10">
    <property type="entry name" value="Mur-like, catalytic domain"/>
    <property type="match status" value="1"/>
</dbReference>
<dbReference type="InterPro" id="IPR013564">
    <property type="entry name" value="MurT_C"/>
</dbReference>
<evidence type="ECO:0000259" key="1">
    <source>
        <dbReference type="Pfam" id="PF08245"/>
    </source>
</evidence>
<evidence type="ECO:0000313" key="4">
    <source>
        <dbReference type="Proteomes" id="UP000230214"/>
    </source>
</evidence>
<dbReference type="AlphaFoldDB" id="A0A2H0RAI3"/>